<sequence length="428" mass="48546">MADWSLLPKDLLYLIAQCFETPFDAMRFRSVCSSWRSVVSPRRHRSPGRFPFLPNHGISDTTWGFYLTKRSVFRIGSPMDRSTAHSNDWLIKVEEDVYGRNKLANPLSKSSYTPLPKNFPKVLDLLILPAFELCQEYVLHYLNFWPMSNRTGDASDLYREKVAYKCLNYDGSEFVLITIHVSGKLAMFKSGDGRWSMIPHSVLPYDDVMLFKGEFYAVDNSGATFLVESQDKITLVAEPVFGGDKKILVESNGELFLVDMYLTIDSKENFVLDDENPESILHEKTVGFKVFKLRDDGSKKWIVVRDLGDTILFLGENCSFSSSASGLSRCKGNCIVFIDGFPCPCEEDDGEFKGSDISIFYLENGSISPLSRHAEYSLLFWPPPYWITSMSGLSSEVTLEFVATAFANLPWMWIEDLDDGPVNSFSLQ</sequence>
<dbReference type="PANTHER" id="PTHR47123">
    <property type="entry name" value="F-BOX PROTEIN SKIP23"/>
    <property type="match status" value="1"/>
</dbReference>
<evidence type="ECO:0000313" key="2">
    <source>
        <dbReference type="EMBL" id="KAG6604955.1"/>
    </source>
</evidence>
<dbReference type="InterPro" id="IPR005174">
    <property type="entry name" value="KIB1-4_b-propeller"/>
</dbReference>
<dbReference type="PANTHER" id="PTHR47123:SF15">
    <property type="entry name" value="F-BOX PROTEIN SKIP23"/>
    <property type="match status" value="1"/>
</dbReference>
<gene>
    <name evidence="2" type="primary">SKIP23</name>
    <name evidence="2" type="ORF">SDJN03_02272</name>
</gene>
<dbReference type="Pfam" id="PF03478">
    <property type="entry name" value="Beta-prop_KIB1-4"/>
    <property type="match status" value="1"/>
</dbReference>
<evidence type="ECO:0000313" key="3">
    <source>
        <dbReference type="Proteomes" id="UP000685013"/>
    </source>
</evidence>
<comment type="caution">
    <text evidence="2">The sequence shown here is derived from an EMBL/GenBank/DDBJ whole genome shotgun (WGS) entry which is preliminary data.</text>
</comment>
<protein>
    <submittedName>
        <fullName evidence="2">F-box protein SKIP23</fullName>
    </submittedName>
</protein>
<proteinExistence type="predicted"/>
<reference evidence="2 3" key="1">
    <citation type="journal article" date="2021" name="Hortic Res">
        <title>The domestication of Cucurbita argyrosperma as revealed by the genome of its wild relative.</title>
        <authorList>
            <person name="Barrera-Redondo J."/>
            <person name="Sanchez-de la Vega G."/>
            <person name="Aguirre-Liguori J.A."/>
            <person name="Castellanos-Morales G."/>
            <person name="Gutierrez-Guerrero Y.T."/>
            <person name="Aguirre-Dugua X."/>
            <person name="Aguirre-Planter E."/>
            <person name="Tenaillon M.I."/>
            <person name="Lira-Saade R."/>
            <person name="Eguiarte L.E."/>
        </authorList>
    </citation>
    <scope>NUCLEOTIDE SEQUENCE [LARGE SCALE GENOMIC DNA]</scope>
    <source>
        <strain evidence="2">JBR-2021</strain>
    </source>
</reference>
<accession>A0AAV6P0V2</accession>
<feature type="domain" description="KIB1-4 beta-propeller" evidence="1">
    <location>
        <begin position="69"/>
        <end position="357"/>
    </location>
</feature>
<evidence type="ECO:0000259" key="1">
    <source>
        <dbReference type="Pfam" id="PF03478"/>
    </source>
</evidence>
<organism evidence="2 3">
    <name type="scientific">Cucurbita argyrosperma subsp. sororia</name>
    <dbReference type="NCBI Taxonomy" id="37648"/>
    <lineage>
        <taxon>Eukaryota</taxon>
        <taxon>Viridiplantae</taxon>
        <taxon>Streptophyta</taxon>
        <taxon>Embryophyta</taxon>
        <taxon>Tracheophyta</taxon>
        <taxon>Spermatophyta</taxon>
        <taxon>Magnoliopsida</taxon>
        <taxon>eudicotyledons</taxon>
        <taxon>Gunneridae</taxon>
        <taxon>Pentapetalae</taxon>
        <taxon>rosids</taxon>
        <taxon>fabids</taxon>
        <taxon>Cucurbitales</taxon>
        <taxon>Cucurbitaceae</taxon>
        <taxon>Cucurbiteae</taxon>
        <taxon>Cucurbita</taxon>
    </lineage>
</organism>
<dbReference type="EMBL" id="JAGKQH010000002">
    <property type="protein sequence ID" value="KAG6604955.1"/>
    <property type="molecule type" value="Genomic_DNA"/>
</dbReference>
<dbReference type="InterPro" id="IPR051304">
    <property type="entry name" value="SCF_F-box_domain"/>
</dbReference>
<feature type="non-terminal residue" evidence="2">
    <location>
        <position position="1"/>
    </location>
</feature>
<name>A0AAV6P0V2_9ROSI</name>
<dbReference type="AlphaFoldDB" id="A0AAV6P0V2"/>
<dbReference type="Proteomes" id="UP000685013">
    <property type="component" value="Chromosome 2"/>
</dbReference>
<keyword evidence="3" id="KW-1185">Reference proteome</keyword>